<organism evidence="2 3">
    <name type="scientific">Undibacterium aquatile</name>
    <dbReference type="NCBI Taxonomy" id="1537398"/>
    <lineage>
        <taxon>Bacteria</taxon>
        <taxon>Pseudomonadati</taxon>
        <taxon>Pseudomonadota</taxon>
        <taxon>Betaproteobacteria</taxon>
        <taxon>Burkholderiales</taxon>
        <taxon>Oxalobacteraceae</taxon>
        <taxon>Undibacterium</taxon>
    </lineage>
</organism>
<dbReference type="RefSeq" id="WP_186897941.1">
    <property type="nucleotide sequence ID" value="NZ_JACOFT010000004.1"/>
</dbReference>
<evidence type="ECO:0000256" key="1">
    <source>
        <dbReference type="SAM" id="Phobius"/>
    </source>
</evidence>
<accession>A0ABR6XH94</accession>
<name>A0ABR6XH94_9BURK</name>
<sequence>MTSLTSVWLIVVLAVIAANLPFFNERCFAVFALRRFSFIKPFWLRLLELIILYFVIGATGVFLESSSGNRFPQGWEFFAITAFLFLVLAFPGFVFRYLRRRRD</sequence>
<protein>
    <submittedName>
        <fullName evidence="2">DUF2818 family protein</fullName>
    </submittedName>
</protein>
<gene>
    <name evidence="2" type="ORF">H8K26_12455</name>
</gene>
<dbReference type="Proteomes" id="UP000637632">
    <property type="component" value="Unassembled WGS sequence"/>
</dbReference>
<dbReference type="InterPro" id="IPR016768">
    <property type="entry name" value="UCP019883"/>
</dbReference>
<keyword evidence="3" id="KW-1185">Reference proteome</keyword>
<proteinExistence type="predicted"/>
<dbReference type="PIRSF" id="PIRSF019883">
    <property type="entry name" value="UCP019883"/>
    <property type="match status" value="1"/>
</dbReference>
<feature type="transmembrane region" description="Helical" evidence="1">
    <location>
        <begin position="43"/>
        <end position="63"/>
    </location>
</feature>
<dbReference type="EMBL" id="JACOFT010000004">
    <property type="protein sequence ID" value="MBC3812254.1"/>
    <property type="molecule type" value="Genomic_DNA"/>
</dbReference>
<keyword evidence="1" id="KW-1133">Transmembrane helix</keyword>
<evidence type="ECO:0000313" key="3">
    <source>
        <dbReference type="Proteomes" id="UP000637632"/>
    </source>
</evidence>
<feature type="transmembrane region" description="Helical" evidence="1">
    <location>
        <begin position="75"/>
        <end position="98"/>
    </location>
</feature>
<reference evidence="2 3" key="1">
    <citation type="submission" date="2020-08" db="EMBL/GenBank/DDBJ databases">
        <title>Novel species isolated from subtropical streams in China.</title>
        <authorList>
            <person name="Lu H."/>
        </authorList>
    </citation>
    <scope>NUCLEOTIDE SEQUENCE [LARGE SCALE GENOMIC DNA]</scope>
    <source>
        <strain evidence="2 3">CCTCC AB 2015119</strain>
    </source>
</reference>
<dbReference type="Pfam" id="PF10993">
    <property type="entry name" value="DUF2818"/>
    <property type="match status" value="1"/>
</dbReference>
<evidence type="ECO:0000313" key="2">
    <source>
        <dbReference type="EMBL" id="MBC3812254.1"/>
    </source>
</evidence>
<feature type="transmembrane region" description="Helical" evidence="1">
    <location>
        <begin position="6"/>
        <end position="23"/>
    </location>
</feature>
<comment type="caution">
    <text evidence="2">The sequence shown here is derived from an EMBL/GenBank/DDBJ whole genome shotgun (WGS) entry which is preliminary data.</text>
</comment>
<keyword evidence="1" id="KW-0812">Transmembrane</keyword>
<keyword evidence="1" id="KW-0472">Membrane</keyword>